<dbReference type="ExpressionAtlas" id="M1AV24">
    <property type="expression patterns" value="baseline"/>
</dbReference>
<dbReference type="EnsemblPlants" id="PGSC0003DMT400030998">
    <property type="protein sequence ID" value="PGSC0003DMT400030998"/>
    <property type="gene ID" value="PGSC0003DMG400011877"/>
</dbReference>
<evidence type="ECO:0000256" key="1">
    <source>
        <dbReference type="SAM" id="Phobius"/>
    </source>
</evidence>
<reference evidence="2" key="2">
    <citation type="submission" date="2015-06" db="UniProtKB">
        <authorList>
            <consortium name="EnsemblPlants"/>
        </authorList>
    </citation>
    <scope>IDENTIFICATION</scope>
    <source>
        <strain evidence="2">DM1-3 516 R44</strain>
    </source>
</reference>
<dbReference type="OrthoDB" id="75710at2759"/>
<organism evidence="2 3">
    <name type="scientific">Solanum tuberosum</name>
    <name type="common">Potato</name>
    <dbReference type="NCBI Taxonomy" id="4113"/>
    <lineage>
        <taxon>Eukaryota</taxon>
        <taxon>Viridiplantae</taxon>
        <taxon>Streptophyta</taxon>
        <taxon>Embryophyta</taxon>
        <taxon>Tracheophyta</taxon>
        <taxon>Spermatophyta</taxon>
        <taxon>Magnoliopsida</taxon>
        <taxon>eudicotyledons</taxon>
        <taxon>Gunneridae</taxon>
        <taxon>Pentapetalae</taxon>
        <taxon>asterids</taxon>
        <taxon>lamiids</taxon>
        <taxon>Solanales</taxon>
        <taxon>Solanaceae</taxon>
        <taxon>Solanoideae</taxon>
        <taxon>Solaneae</taxon>
        <taxon>Solanum</taxon>
    </lineage>
</organism>
<protein>
    <submittedName>
        <fullName evidence="2">Serine-threonine protein kinase, plant-type</fullName>
    </submittedName>
</protein>
<evidence type="ECO:0000313" key="2">
    <source>
        <dbReference type="EnsemblPlants" id="PGSC0003DMT400030998"/>
    </source>
</evidence>
<gene>
    <name evidence="2" type="primary">LOC107059104</name>
</gene>
<name>M1AV24_SOLTU</name>
<dbReference type="HOGENOM" id="CLU_2946252_0_0_1"/>
<proteinExistence type="predicted"/>
<sequence length="60" mass="6931">MVYAYVEGITLSDLLFKKGNINDHDGKLLLWENDCELLVMLLLLSFSYILNLLRLLSTEI</sequence>
<dbReference type="Proteomes" id="UP000011115">
    <property type="component" value="Unassembled WGS sequence"/>
</dbReference>
<keyword evidence="1" id="KW-1133">Transmembrane helix</keyword>
<reference evidence="3" key="1">
    <citation type="journal article" date="2011" name="Nature">
        <title>Genome sequence and analysis of the tuber crop potato.</title>
        <authorList>
            <consortium name="The Potato Genome Sequencing Consortium"/>
        </authorList>
    </citation>
    <scope>NUCLEOTIDE SEQUENCE [LARGE SCALE GENOMIC DNA]</scope>
    <source>
        <strain evidence="3">cv. DM1-3 516 R44</strain>
    </source>
</reference>
<evidence type="ECO:0000313" key="3">
    <source>
        <dbReference type="Proteomes" id="UP000011115"/>
    </source>
</evidence>
<dbReference type="AlphaFoldDB" id="M1AV24"/>
<accession>M1AV24</accession>
<feature type="transmembrane region" description="Helical" evidence="1">
    <location>
        <begin position="37"/>
        <end position="56"/>
    </location>
</feature>
<keyword evidence="1" id="KW-0472">Membrane</keyword>
<keyword evidence="1" id="KW-0812">Transmembrane</keyword>
<dbReference type="Gramene" id="PGSC0003DMT400030998">
    <property type="protein sequence ID" value="PGSC0003DMT400030998"/>
    <property type="gene ID" value="PGSC0003DMG400011877"/>
</dbReference>
<keyword evidence="3" id="KW-1185">Reference proteome</keyword>